<keyword evidence="2" id="KW-0540">Nuclease</keyword>
<evidence type="ECO:0000256" key="6">
    <source>
        <dbReference type="ARBA" id="ARBA00022842"/>
    </source>
</evidence>
<dbReference type="Proteomes" id="UP000821853">
    <property type="component" value="Chromosome 1"/>
</dbReference>
<dbReference type="SUPFAM" id="SSF53098">
    <property type="entry name" value="Ribonuclease H-like"/>
    <property type="match status" value="1"/>
</dbReference>
<dbReference type="SMART" id="SM00479">
    <property type="entry name" value="EXOIII"/>
    <property type="match status" value="1"/>
</dbReference>
<name>A0A9J6FAN7_HAELO</name>
<dbReference type="InterPro" id="IPR040393">
    <property type="entry name" value="TREX1/2"/>
</dbReference>
<evidence type="ECO:0000259" key="9">
    <source>
        <dbReference type="SMART" id="SM00479"/>
    </source>
</evidence>
<feature type="domain" description="Exonuclease" evidence="9">
    <location>
        <begin position="140"/>
        <end position="347"/>
    </location>
</feature>
<dbReference type="GO" id="GO:0003676">
    <property type="term" value="F:nucleic acid binding"/>
    <property type="evidence" value="ECO:0007669"/>
    <property type="project" value="InterPro"/>
</dbReference>
<dbReference type="GO" id="GO:0006308">
    <property type="term" value="P:DNA catabolic process"/>
    <property type="evidence" value="ECO:0007669"/>
    <property type="project" value="TreeGrafter"/>
</dbReference>
<proteinExistence type="inferred from homology"/>
<accession>A0A9J6FAN7</accession>
<dbReference type="EMBL" id="JABSTR010000001">
    <property type="protein sequence ID" value="KAH9360013.1"/>
    <property type="molecule type" value="Genomic_DNA"/>
</dbReference>
<dbReference type="AlphaFoldDB" id="A0A9J6FAN7"/>
<dbReference type="InterPro" id="IPR036397">
    <property type="entry name" value="RNaseH_sf"/>
</dbReference>
<comment type="similarity">
    <text evidence="7">Belongs to the exonuclease superfamily. TREX family.</text>
</comment>
<dbReference type="Gene3D" id="3.30.420.10">
    <property type="entry name" value="Ribonuclease H-like superfamily/Ribonuclease H"/>
    <property type="match status" value="1"/>
</dbReference>
<evidence type="ECO:0000256" key="4">
    <source>
        <dbReference type="ARBA" id="ARBA00022801"/>
    </source>
</evidence>
<feature type="region of interest" description="Disordered" evidence="8">
    <location>
        <begin position="59"/>
        <end position="80"/>
    </location>
</feature>
<dbReference type="GO" id="GO:0046872">
    <property type="term" value="F:metal ion binding"/>
    <property type="evidence" value="ECO:0007669"/>
    <property type="project" value="UniProtKB-KW"/>
</dbReference>
<keyword evidence="5" id="KW-0269">Exonuclease</keyword>
<evidence type="ECO:0000256" key="5">
    <source>
        <dbReference type="ARBA" id="ARBA00022839"/>
    </source>
</evidence>
<comment type="caution">
    <text evidence="10">The sequence shown here is derived from an EMBL/GenBank/DDBJ whole genome shotgun (WGS) entry which is preliminary data.</text>
</comment>
<keyword evidence="3" id="KW-0479">Metal-binding</keyword>
<dbReference type="OMA" id="XSARISH"/>
<dbReference type="GO" id="GO:0008296">
    <property type="term" value="F:3'-5'-DNA exonuclease activity"/>
    <property type="evidence" value="ECO:0007669"/>
    <property type="project" value="TreeGrafter"/>
</dbReference>
<dbReference type="Pfam" id="PF00929">
    <property type="entry name" value="RNase_T"/>
    <property type="match status" value="1"/>
</dbReference>
<dbReference type="GO" id="GO:0005737">
    <property type="term" value="C:cytoplasm"/>
    <property type="evidence" value="ECO:0007669"/>
    <property type="project" value="TreeGrafter"/>
</dbReference>
<dbReference type="VEuPathDB" id="VectorBase:HLOH_053534"/>
<evidence type="ECO:0000313" key="11">
    <source>
        <dbReference type="Proteomes" id="UP000821853"/>
    </source>
</evidence>
<evidence type="ECO:0000256" key="3">
    <source>
        <dbReference type="ARBA" id="ARBA00022723"/>
    </source>
</evidence>
<reference evidence="10 11" key="1">
    <citation type="journal article" date="2020" name="Cell">
        <title>Large-Scale Comparative Analyses of Tick Genomes Elucidate Their Genetic Diversity and Vector Capacities.</title>
        <authorList>
            <consortium name="Tick Genome and Microbiome Consortium (TIGMIC)"/>
            <person name="Jia N."/>
            <person name="Wang J."/>
            <person name="Shi W."/>
            <person name="Du L."/>
            <person name="Sun Y."/>
            <person name="Zhan W."/>
            <person name="Jiang J.F."/>
            <person name="Wang Q."/>
            <person name="Zhang B."/>
            <person name="Ji P."/>
            <person name="Bell-Sakyi L."/>
            <person name="Cui X.M."/>
            <person name="Yuan T.T."/>
            <person name="Jiang B.G."/>
            <person name="Yang W.F."/>
            <person name="Lam T.T."/>
            <person name="Chang Q.C."/>
            <person name="Ding S.J."/>
            <person name="Wang X.J."/>
            <person name="Zhu J.G."/>
            <person name="Ruan X.D."/>
            <person name="Zhao L."/>
            <person name="Wei J.T."/>
            <person name="Ye R.Z."/>
            <person name="Que T.C."/>
            <person name="Du C.H."/>
            <person name="Zhou Y.H."/>
            <person name="Cheng J.X."/>
            <person name="Dai P.F."/>
            <person name="Guo W.B."/>
            <person name="Han X.H."/>
            <person name="Huang E.J."/>
            <person name="Li L.F."/>
            <person name="Wei W."/>
            <person name="Gao Y.C."/>
            <person name="Liu J.Z."/>
            <person name="Shao H.Z."/>
            <person name="Wang X."/>
            <person name="Wang C.C."/>
            <person name="Yang T.C."/>
            <person name="Huo Q.B."/>
            <person name="Li W."/>
            <person name="Chen H.Y."/>
            <person name="Chen S.E."/>
            <person name="Zhou L.G."/>
            <person name="Ni X.B."/>
            <person name="Tian J.H."/>
            <person name="Sheng Y."/>
            <person name="Liu T."/>
            <person name="Pan Y.S."/>
            <person name="Xia L.Y."/>
            <person name="Li J."/>
            <person name="Zhao F."/>
            <person name="Cao W.C."/>
        </authorList>
    </citation>
    <scope>NUCLEOTIDE SEQUENCE [LARGE SCALE GENOMIC DNA]</scope>
    <source>
        <strain evidence="10">HaeL-2018</strain>
    </source>
</reference>
<keyword evidence="6" id="KW-0460">Magnesium</keyword>
<dbReference type="InterPro" id="IPR012337">
    <property type="entry name" value="RNaseH-like_sf"/>
</dbReference>
<keyword evidence="4" id="KW-0378">Hydrolase</keyword>
<evidence type="ECO:0000313" key="10">
    <source>
        <dbReference type="EMBL" id="KAH9360013.1"/>
    </source>
</evidence>
<evidence type="ECO:0000256" key="2">
    <source>
        <dbReference type="ARBA" id="ARBA00022722"/>
    </source>
</evidence>
<comment type="cofactor">
    <cofactor evidence="1">
        <name>Mg(2+)</name>
        <dbReference type="ChEBI" id="CHEBI:18420"/>
    </cofactor>
</comment>
<organism evidence="10 11">
    <name type="scientific">Haemaphysalis longicornis</name>
    <name type="common">Bush tick</name>
    <dbReference type="NCBI Taxonomy" id="44386"/>
    <lineage>
        <taxon>Eukaryota</taxon>
        <taxon>Metazoa</taxon>
        <taxon>Ecdysozoa</taxon>
        <taxon>Arthropoda</taxon>
        <taxon>Chelicerata</taxon>
        <taxon>Arachnida</taxon>
        <taxon>Acari</taxon>
        <taxon>Parasitiformes</taxon>
        <taxon>Ixodida</taxon>
        <taxon>Ixodoidea</taxon>
        <taxon>Ixodidae</taxon>
        <taxon>Haemaphysalinae</taxon>
        <taxon>Haemaphysalis</taxon>
    </lineage>
</organism>
<dbReference type="PANTHER" id="PTHR13058:SF19">
    <property type="entry name" value="LD40940P"/>
    <property type="match status" value="1"/>
</dbReference>
<dbReference type="InterPro" id="IPR013520">
    <property type="entry name" value="Ribonucl_H"/>
</dbReference>
<keyword evidence="11" id="KW-1185">Reference proteome</keyword>
<evidence type="ECO:0000256" key="7">
    <source>
        <dbReference type="ARBA" id="ARBA00025769"/>
    </source>
</evidence>
<gene>
    <name evidence="10" type="ORF">HPB48_017370</name>
</gene>
<sequence length="363" mass="39281">MGLYCHPPAKSAIPSFGLWTSGTSDVKSFHHRRDFRLTYPEVQSVTVVSSVNGSLPVSMPSGANPLEPLQEQSPARPVVSPARPVQPQVFATLQPHMFANLLPHHVLAPMQPAQQQVYEASSRAAPQASLSPALSQPVKTLVFFDLETTGLPGAHQPVSITELAMVAVNRAHFLKQDKPDFRVTNKLTLCLKPQNYMHPMAIKKSGLDPVLLENQCLFRDALPAIRAFLAALPPPICLLAHNGDRFDFPILVGELKSAGSGEDPVSALGVTGLTCCDTLKAGHAVWPVLPPAPKKGRGSVAASKQNSYALDQLYKRFCGRRSNAHRAEQDCIDLLKVCHSVKAAFISYVDGNATLLADARSPW</sequence>
<protein>
    <recommendedName>
        <fullName evidence="9">Exonuclease domain-containing protein</fullName>
    </recommendedName>
</protein>
<dbReference type="PANTHER" id="PTHR13058">
    <property type="entry name" value="THREE PRIME REPAIR EXONUCLEASE 1, 2"/>
    <property type="match status" value="1"/>
</dbReference>
<evidence type="ECO:0000256" key="8">
    <source>
        <dbReference type="SAM" id="MobiDB-lite"/>
    </source>
</evidence>
<dbReference type="OrthoDB" id="10250935at2759"/>
<evidence type="ECO:0000256" key="1">
    <source>
        <dbReference type="ARBA" id="ARBA00001946"/>
    </source>
</evidence>